<dbReference type="InterPro" id="IPR043502">
    <property type="entry name" value="DNA/RNA_pol_sf"/>
</dbReference>
<dbReference type="SUPFAM" id="SSF56219">
    <property type="entry name" value="DNase I-like"/>
    <property type="match status" value="1"/>
</dbReference>
<dbReference type="InterPro" id="IPR018247">
    <property type="entry name" value="EF_Hand_1_Ca_BS"/>
</dbReference>
<protein>
    <recommendedName>
        <fullName evidence="1">Reverse transcriptase domain-containing protein</fullName>
    </recommendedName>
</protein>
<dbReference type="EMBL" id="CP092886">
    <property type="protein sequence ID" value="UYV84767.1"/>
    <property type="molecule type" value="Genomic_DNA"/>
</dbReference>
<dbReference type="InterPro" id="IPR036691">
    <property type="entry name" value="Endo/exonu/phosph_ase_sf"/>
</dbReference>
<dbReference type="PANTHER" id="PTHR19446">
    <property type="entry name" value="REVERSE TRANSCRIPTASES"/>
    <property type="match status" value="1"/>
</dbReference>
<dbReference type="SUPFAM" id="SSF56672">
    <property type="entry name" value="DNA/RNA polymerases"/>
    <property type="match status" value="1"/>
</dbReference>
<dbReference type="Proteomes" id="UP001235939">
    <property type="component" value="Chromosome X"/>
</dbReference>
<dbReference type="InterPro" id="IPR000477">
    <property type="entry name" value="RT_dom"/>
</dbReference>
<organism evidence="2 3">
    <name type="scientific">Cordylochernes scorpioides</name>
    <dbReference type="NCBI Taxonomy" id="51811"/>
    <lineage>
        <taxon>Eukaryota</taxon>
        <taxon>Metazoa</taxon>
        <taxon>Ecdysozoa</taxon>
        <taxon>Arthropoda</taxon>
        <taxon>Chelicerata</taxon>
        <taxon>Arachnida</taxon>
        <taxon>Pseudoscorpiones</taxon>
        <taxon>Cheliferoidea</taxon>
        <taxon>Chernetidae</taxon>
        <taxon>Cordylochernes</taxon>
    </lineage>
</organism>
<dbReference type="Gene3D" id="3.60.10.10">
    <property type="entry name" value="Endonuclease/exonuclease/phosphatase"/>
    <property type="match status" value="1"/>
</dbReference>
<sequence>MTKMNADAIALQETNVESFDMIYEKKNYEIYINKANNRCSGQLLILKRTILCANFAILKPGKICAIETIYNGNLLLLINVHLSHTLDDIKTDLTLIERYILDYPSNTRKVILGDFNINYRPGKTEATSKLHAMREFMRKHSLIDVYHLLHPNEYGPTHATLKNNAQVRTRIDYTLCTTNFIGEFEACDVRPYPPSDHDAIVSTLRKAAHEYTNPEFIDRRIFSSHIFHTIFNFEHNLFNSNFSELGDYAKLYSLKTLIRDIAKTCQRYRTPCIPRRRPAITSIYNENGILLHGTQNIMNYVYTFYRNKCMQILSPRTQDFIDFIDRIPTKDVGFDASDENFISREDIVTAIKDIPNGKMAGDDEVPGEFYKKYSNTITESLYKVFTRAQEENALPFYLRQGRMMLLPKIPRPTTIRDWRPITSMNADYKILSKALLNKIKPYASKLIPVEQKHAVPGRSIYDIIPDIEKHIFNANLLDTPLALVALDLEKAFDSVDRHYILAILKRMRLPDVFIRWIQIIFRDNEIRIEINNETSPFLKVSTGVRQGCGLSALLFSIATTALIYDLKESLHPSTTIYAYADDFIFLIKEDRDFTTIRECFARFGSVSRIKVNYGKSTGLWCGSWKGRTDAPSDIKMRNDCINLLGLTLENSRKPFKLQTDELRSNFQQCLSIAKQKILPLPLTSKVRYLNKYFIPKFTYIINSVLPHDLILNELQSEMDDALYLSKTWTNYTINCLPVPNGGLGLLHLPTQRDLFTIKRIQKHVNGYTNENGFLFENKNTTNYQNLFNYDLYHISSPRNKEILQSLKKIAPSFEIDFTKLSRKDFLHLVLLKCRFLQDLRMQNPAVFSVRNLKRYKDLVNDDGSFRPIDCLFSRATRNVIMDFANLTTLYDKLKETKFLTRDNNSCVYLPIVARATKRPFSGVKSAYMRTLITNTYLDANNANTKAERWLLECTPSWHRETNIRDDIAWRLVIRALPYPRRFGKTACPTCHGPPDVEHRYLTCDSIQPILNDAISKCRDIHNDFVFDRGKYIMNREPETVRNILNAAKHDIYKNYLQFDFP</sequence>
<dbReference type="Pfam" id="PF00078">
    <property type="entry name" value="RVT_1"/>
    <property type="match status" value="1"/>
</dbReference>
<feature type="domain" description="Reverse transcriptase" evidence="1">
    <location>
        <begin position="387"/>
        <end position="648"/>
    </location>
</feature>
<evidence type="ECO:0000259" key="1">
    <source>
        <dbReference type="PROSITE" id="PS50878"/>
    </source>
</evidence>
<accession>A0ABY6LXD3</accession>
<name>A0ABY6LXD3_9ARAC</name>
<dbReference type="PROSITE" id="PS00018">
    <property type="entry name" value="EF_HAND_1"/>
    <property type="match status" value="1"/>
</dbReference>
<reference evidence="2 3" key="1">
    <citation type="submission" date="2022-03" db="EMBL/GenBank/DDBJ databases">
        <title>A chromosomal length assembly of Cordylochernes scorpioides.</title>
        <authorList>
            <person name="Zeh D."/>
            <person name="Zeh J."/>
        </authorList>
    </citation>
    <scope>NUCLEOTIDE SEQUENCE [LARGE SCALE GENOMIC DNA]</scope>
    <source>
        <strain evidence="2">IN4F17</strain>
        <tissue evidence="2">Whole Body</tissue>
    </source>
</reference>
<gene>
    <name evidence="2" type="ORF">LAZ67_X003377</name>
</gene>
<dbReference type="CDD" id="cd01650">
    <property type="entry name" value="RT_nLTR_like"/>
    <property type="match status" value="1"/>
</dbReference>
<evidence type="ECO:0000313" key="2">
    <source>
        <dbReference type="EMBL" id="UYV84767.1"/>
    </source>
</evidence>
<dbReference type="PROSITE" id="PS50878">
    <property type="entry name" value="RT_POL"/>
    <property type="match status" value="1"/>
</dbReference>
<evidence type="ECO:0000313" key="3">
    <source>
        <dbReference type="Proteomes" id="UP001235939"/>
    </source>
</evidence>
<proteinExistence type="predicted"/>
<keyword evidence="3" id="KW-1185">Reference proteome</keyword>